<dbReference type="InterPro" id="IPR011990">
    <property type="entry name" value="TPR-like_helical_dom_sf"/>
</dbReference>
<reference evidence="10" key="1">
    <citation type="submission" date="2021-02" db="EMBL/GenBank/DDBJ databases">
        <authorList>
            <person name="Dougan E. K."/>
            <person name="Rhodes N."/>
            <person name="Thang M."/>
            <person name="Chan C."/>
        </authorList>
    </citation>
    <scope>NUCLEOTIDE SEQUENCE</scope>
</reference>
<gene>
    <name evidence="10" type="primary">csn1</name>
    <name evidence="10" type="ORF">SNEC2469_LOCUS32290</name>
</gene>
<evidence type="ECO:0000313" key="10">
    <source>
        <dbReference type="EMBL" id="CAE7929619.1"/>
    </source>
</evidence>
<evidence type="ECO:0000256" key="6">
    <source>
        <dbReference type="ARBA" id="ARBA00023242"/>
    </source>
</evidence>
<dbReference type="Gene3D" id="2.60.260.20">
    <property type="entry name" value="Urease metallochaperone UreE, N-terminal domain"/>
    <property type="match status" value="1"/>
</dbReference>
<dbReference type="SUPFAM" id="SSF46785">
    <property type="entry name" value="Winged helix' DNA-binding domain"/>
    <property type="match status" value="1"/>
</dbReference>
<dbReference type="InterPro" id="IPR019585">
    <property type="entry name" value="Rpn7/CSN1"/>
</dbReference>
<keyword evidence="5" id="KW-0736">Signalosome</keyword>
<dbReference type="InterPro" id="IPR000717">
    <property type="entry name" value="PCI_dom"/>
</dbReference>
<dbReference type="PROSITE" id="PS00636">
    <property type="entry name" value="DNAJ_1"/>
    <property type="match status" value="1"/>
</dbReference>
<dbReference type="Pfam" id="PF01556">
    <property type="entry name" value="DnaJ_C"/>
    <property type="match status" value="1"/>
</dbReference>
<dbReference type="SMART" id="SM00088">
    <property type="entry name" value="PINT"/>
    <property type="match status" value="1"/>
</dbReference>
<dbReference type="InterPro" id="IPR002939">
    <property type="entry name" value="DnaJ_C"/>
</dbReference>
<evidence type="ECO:0000256" key="2">
    <source>
        <dbReference type="ARBA" id="ARBA00004496"/>
    </source>
</evidence>
<dbReference type="Pfam" id="PF10602">
    <property type="entry name" value="RPN7"/>
    <property type="match status" value="1"/>
</dbReference>
<dbReference type="PROSITE" id="PS50250">
    <property type="entry name" value="PCI"/>
    <property type="match status" value="1"/>
</dbReference>
<evidence type="ECO:0000259" key="9">
    <source>
        <dbReference type="PROSITE" id="PS50250"/>
    </source>
</evidence>
<dbReference type="InterPro" id="IPR008971">
    <property type="entry name" value="HSP40/DnaJ_pept-bd"/>
</dbReference>
<dbReference type="InterPro" id="IPR036869">
    <property type="entry name" value="J_dom_sf"/>
</dbReference>
<dbReference type="GO" id="GO:0006457">
    <property type="term" value="P:protein folding"/>
    <property type="evidence" value="ECO:0007669"/>
    <property type="project" value="InterPro"/>
</dbReference>
<dbReference type="Gene3D" id="1.25.40.570">
    <property type="match status" value="1"/>
</dbReference>
<proteinExistence type="inferred from homology"/>
<dbReference type="PROSITE" id="PS51375">
    <property type="entry name" value="PPR"/>
    <property type="match status" value="2"/>
</dbReference>
<evidence type="ECO:0000313" key="11">
    <source>
        <dbReference type="Proteomes" id="UP000601435"/>
    </source>
</evidence>
<accession>A0A813BZA4</accession>
<dbReference type="CDD" id="cd06257">
    <property type="entry name" value="DnaJ"/>
    <property type="match status" value="1"/>
</dbReference>
<dbReference type="Pfam" id="PF01399">
    <property type="entry name" value="PCI"/>
    <property type="match status" value="1"/>
</dbReference>
<feature type="repeat" description="PPR" evidence="7">
    <location>
        <begin position="906"/>
        <end position="940"/>
    </location>
</feature>
<dbReference type="Gene3D" id="1.10.287.110">
    <property type="entry name" value="DnaJ domain"/>
    <property type="match status" value="1"/>
</dbReference>
<dbReference type="SMART" id="SM00271">
    <property type="entry name" value="DnaJ"/>
    <property type="match status" value="1"/>
</dbReference>
<feature type="domain" description="PCI" evidence="9">
    <location>
        <begin position="481"/>
        <end position="652"/>
    </location>
</feature>
<dbReference type="InterPro" id="IPR002885">
    <property type="entry name" value="PPR_rpt"/>
</dbReference>
<evidence type="ECO:0000256" key="3">
    <source>
        <dbReference type="ARBA" id="ARBA00008793"/>
    </source>
</evidence>
<organism evidence="10 11">
    <name type="scientific">Symbiodinium necroappetens</name>
    <dbReference type="NCBI Taxonomy" id="1628268"/>
    <lineage>
        <taxon>Eukaryota</taxon>
        <taxon>Sar</taxon>
        <taxon>Alveolata</taxon>
        <taxon>Dinophyceae</taxon>
        <taxon>Suessiales</taxon>
        <taxon>Symbiodiniaceae</taxon>
        <taxon>Symbiodinium</taxon>
    </lineage>
</organism>
<dbReference type="Proteomes" id="UP000601435">
    <property type="component" value="Unassembled WGS sequence"/>
</dbReference>
<dbReference type="InterPro" id="IPR001623">
    <property type="entry name" value="DnaJ_domain"/>
</dbReference>
<comment type="subcellular location">
    <subcellularLocation>
        <location evidence="2">Cytoplasm</location>
    </subcellularLocation>
    <subcellularLocation>
        <location evidence="1">Nucleus</location>
    </subcellularLocation>
</comment>
<dbReference type="InterPro" id="IPR045135">
    <property type="entry name" value="Rpn7_N"/>
</dbReference>
<dbReference type="InterPro" id="IPR036390">
    <property type="entry name" value="WH_DNA-bd_sf"/>
</dbReference>
<dbReference type="Gene3D" id="1.25.40.10">
    <property type="entry name" value="Tetratricopeptide repeat domain"/>
    <property type="match status" value="3"/>
</dbReference>
<evidence type="ECO:0000256" key="4">
    <source>
        <dbReference type="ARBA" id="ARBA00022490"/>
    </source>
</evidence>
<dbReference type="Pfam" id="PF01535">
    <property type="entry name" value="PPR"/>
    <property type="match status" value="2"/>
</dbReference>
<comment type="similarity">
    <text evidence="3">Belongs to the CSN1 family.</text>
</comment>
<dbReference type="PRINTS" id="PR00625">
    <property type="entry name" value="JDOMAIN"/>
</dbReference>
<name>A0A813BZA4_9DINO</name>
<dbReference type="AlphaFoldDB" id="A0A813BZA4"/>
<dbReference type="Pfam" id="PF00226">
    <property type="entry name" value="DnaJ"/>
    <property type="match status" value="1"/>
</dbReference>
<protein>
    <submittedName>
        <fullName evidence="10">Csn1 protein</fullName>
    </submittedName>
</protein>
<dbReference type="GO" id="GO:0005737">
    <property type="term" value="C:cytoplasm"/>
    <property type="evidence" value="ECO:0007669"/>
    <property type="project" value="UniProtKB-SubCell"/>
</dbReference>
<dbReference type="GO" id="GO:0008180">
    <property type="term" value="C:COP9 signalosome"/>
    <property type="evidence" value="ECO:0007669"/>
    <property type="project" value="UniProtKB-KW"/>
</dbReference>
<feature type="domain" description="J" evidence="8">
    <location>
        <begin position="38"/>
        <end position="104"/>
    </location>
</feature>
<evidence type="ECO:0000256" key="7">
    <source>
        <dbReference type="PROSITE-ProRule" id="PRU00708"/>
    </source>
</evidence>
<feature type="non-terminal residue" evidence="10">
    <location>
        <position position="1"/>
    </location>
</feature>
<dbReference type="OrthoDB" id="422427at2759"/>
<dbReference type="SUPFAM" id="SSF46565">
    <property type="entry name" value="Chaperone J-domain"/>
    <property type="match status" value="1"/>
</dbReference>
<dbReference type="PROSITE" id="PS50076">
    <property type="entry name" value="DNAJ_2"/>
    <property type="match status" value="1"/>
</dbReference>
<keyword evidence="4" id="KW-0963">Cytoplasm</keyword>
<dbReference type="PANTHER" id="PTHR14145:SF2">
    <property type="entry name" value="COP9 SIGNALOSOME COMPLEX SUBUNIT 1"/>
    <property type="match status" value="1"/>
</dbReference>
<feature type="repeat" description="PPR" evidence="7">
    <location>
        <begin position="871"/>
        <end position="905"/>
    </location>
</feature>
<sequence length="1152" mass="128099">MARDVRASCKMERSVLEARSLRCLGTEGHFWLLDMARDYYALLDIPRSATTRQIRSGYQWAAAKWHPQKNPGAKVEAQSRFRDIAEAYDVLIDPLRRQQFDAHGEVGLKNPPHDADFEPYQYVGDPFELFNQFFSSADPLSVAYEPELEDLPVLPSMPKESTIEMEIECTLSELKEGSTRCVVVERTRLGPGFIPYQEKKPVTLPIRPGWQAGMRIIFKGAGNHSHKDNQPGDLAVRISQKISQDLPTEHESRKLISVGNYVPRNGCAKLSFCRELWASLLSEDLDSYSGQYGTHGAIQRLQFIATQTQKVNLKIEALKLCLDLMKRTTNCKGYTEVHNGLKELLEGNESALPPYDQVWVEATQKQNGILKDLYEQDLNQAKASQMKENIRQCYHQLTNLCLEQGDYPTAEKYLARSREFCTEPQAVFATCMTIIRLRALQRQYSDIQNFTSKAHHTPFKDEASQSRIFASYGLYNMTTGKYKDAATSFSQVKPQDLGSSFSDILSPQDVALYGVLCGLGSLDRAEVQSKLLDSPTFRECLDMAPQLRDLAIDFCSCRYAACLASLDRLKEPLSLDVHLSGQVANLCEQIRSKGIVQYFAPFLSVSLHRMAEAFNTDVESMQREVAKLIGQRQLDAKIDSQRKILHASHADQRRSTYNNALRVSNDFLDGRVNFADFVLKASGKSQTLQAVERLRQNGFLTDAKEYTVAINAVGRADAWPQALGLLGALLQEGLQANEISFGTAINSVKSWITGLSLLDELVRRGLPLSAAHVTALIRVCTGSLQWARSLHLYQVLMDRGLQPDAQLRGVLITSLGRSSNWAEALSVLQDSIFSLNTLCFNAAITACEKGQQWMQALAVLDALTAVRVPADTVSYSGAISACEKCRQWERALALLGQLQRCQLLPDTIACSAAISACEKSGRWQQALSVLSTMLEERSRTDLVIFSAAISACEKGRKWQEALQLLRMALQRFRPDITPYNAVISACAADGCNGWQMAVQLFSEALHTLHLSVDVLTGSSVIAACAEAREWQPALQLLKELQQQRVRLNIKVYNAAVTAASERPLIALKVVEEIDDSRLEPDVLTYMPPAEAIAENGFPPLQRQSQFTEVLASLVKATEFALCESASQCAPTVLALDLLTDSGCFQACHGALQ</sequence>
<dbReference type="SUPFAM" id="SSF49493">
    <property type="entry name" value="HSP40/DnaJ peptide-binding domain"/>
    <property type="match status" value="1"/>
</dbReference>
<dbReference type="EMBL" id="CAJNJA010081252">
    <property type="protein sequence ID" value="CAE7929619.1"/>
    <property type="molecule type" value="Genomic_DNA"/>
</dbReference>
<keyword evidence="11" id="KW-1185">Reference proteome</keyword>
<keyword evidence="6" id="KW-0539">Nucleus</keyword>
<dbReference type="InterPro" id="IPR018253">
    <property type="entry name" value="DnaJ_domain_CS"/>
</dbReference>
<evidence type="ECO:0000259" key="8">
    <source>
        <dbReference type="PROSITE" id="PS50076"/>
    </source>
</evidence>
<evidence type="ECO:0000256" key="5">
    <source>
        <dbReference type="ARBA" id="ARBA00022790"/>
    </source>
</evidence>
<dbReference type="GO" id="GO:0051082">
    <property type="term" value="F:unfolded protein binding"/>
    <property type="evidence" value="ECO:0007669"/>
    <property type="project" value="InterPro"/>
</dbReference>
<dbReference type="PANTHER" id="PTHR14145">
    <property type="entry name" value="26S PROTESOME SUBUNIT 6"/>
    <property type="match status" value="1"/>
</dbReference>
<evidence type="ECO:0000256" key="1">
    <source>
        <dbReference type="ARBA" id="ARBA00004123"/>
    </source>
</evidence>
<comment type="caution">
    <text evidence="10">The sequence shown here is derived from an EMBL/GenBank/DDBJ whole genome shotgun (WGS) entry which is preliminary data.</text>
</comment>